<name>K6YV21_9ALTE</name>
<sequence>MQDKLGTLENGKLADIIAVSNNPLTDISSLKQVNFVMKEGVIMKLVL</sequence>
<protein>
    <submittedName>
        <fullName evidence="1">Uncharacterized protein</fullName>
    </submittedName>
</protein>
<dbReference type="GO" id="GO:0016810">
    <property type="term" value="F:hydrolase activity, acting on carbon-nitrogen (but not peptide) bonds"/>
    <property type="evidence" value="ECO:0007669"/>
    <property type="project" value="InterPro"/>
</dbReference>
<dbReference type="EMBL" id="BAEQ01000016">
    <property type="protein sequence ID" value="GAC27806.1"/>
    <property type="molecule type" value="Genomic_DNA"/>
</dbReference>
<comment type="caution">
    <text evidence="1">The sequence shown here is derived from an EMBL/GenBank/DDBJ whole genome shotgun (WGS) entry which is preliminary data.</text>
</comment>
<dbReference type="AlphaFoldDB" id="K6YV21"/>
<dbReference type="Proteomes" id="UP000006251">
    <property type="component" value="Unassembled WGS sequence"/>
</dbReference>
<dbReference type="Gene3D" id="2.30.40.10">
    <property type="entry name" value="Urease, subunit C, domain 1"/>
    <property type="match status" value="1"/>
</dbReference>
<evidence type="ECO:0000313" key="2">
    <source>
        <dbReference type="Proteomes" id="UP000006251"/>
    </source>
</evidence>
<evidence type="ECO:0000313" key="1">
    <source>
        <dbReference type="EMBL" id="GAC27806.1"/>
    </source>
</evidence>
<dbReference type="InterPro" id="IPR011059">
    <property type="entry name" value="Metal-dep_hydrolase_composite"/>
</dbReference>
<accession>K6YV21</accession>
<dbReference type="SUPFAM" id="SSF51338">
    <property type="entry name" value="Composite domain of metallo-dependent hydrolases"/>
    <property type="match status" value="1"/>
</dbReference>
<keyword evidence="2" id="KW-1185">Reference proteome</keyword>
<organism evidence="1 2">
    <name type="scientific">Brumicola pallidula DSM 14239 = ACAM 615</name>
    <dbReference type="NCBI Taxonomy" id="1121922"/>
    <lineage>
        <taxon>Bacteria</taxon>
        <taxon>Pseudomonadati</taxon>
        <taxon>Pseudomonadota</taxon>
        <taxon>Gammaproteobacteria</taxon>
        <taxon>Alteromonadales</taxon>
        <taxon>Alteromonadaceae</taxon>
        <taxon>Brumicola</taxon>
    </lineage>
</organism>
<gene>
    <name evidence="1" type="ORF">GPAL_0926</name>
</gene>
<dbReference type="Gene3D" id="3.20.20.140">
    <property type="entry name" value="Metal-dependent hydrolases"/>
    <property type="match status" value="1"/>
</dbReference>
<reference evidence="2" key="1">
    <citation type="journal article" date="2014" name="Environ. Microbiol.">
        <title>Comparative genomics of the marine bacterial genus Glaciecola reveals the high degree of genomic diversity and genomic characteristic for cold adaptation.</title>
        <authorList>
            <person name="Qin Q.L."/>
            <person name="Xie B.B."/>
            <person name="Yu Y."/>
            <person name="Shu Y.L."/>
            <person name="Rong J.C."/>
            <person name="Zhang Y.J."/>
            <person name="Zhao D.L."/>
            <person name="Chen X.L."/>
            <person name="Zhang X.Y."/>
            <person name="Chen B."/>
            <person name="Zhou B.C."/>
            <person name="Zhang Y.Z."/>
        </authorList>
    </citation>
    <scope>NUCLEOTIDE SEQUENCE [LARGE SCALE GENOMIC DNA]</scope>
    <source>
        <strain evidence="2">ACAM 615</strain>
    </source>
</reference>
<proteinExistence type="predicted"/>
<dbReference type="OrthoDB" id="9807210at2"/>